<reference evidence="3" key="2">
    <citation type="submission" date="2025-08" db="UniProtKB">
        <authorList>
            <consortium name="RefSeq"/>
        </authorList>
    </citation>
    <scope>IDENTIFICATION</scope>
    <source>
        <tissue evidence="3">Leaf</tissue>
    </source>
</reference>
<dbReference type="AlphaFoldDB" id="A0A9R0JY41"/>
<dbReference type="Gene3D" id="2.40.160.200">
    <property type="entry name" value="LURP1-related"/>
    <property type="match status" value="1"/>
</dbReference>
<dbReference type="SUPFAM" id="SSF54518">
    <property type="entry name" value="Tubby C-terminal domain-like"/>
    <property type="match status" value="1"/>
</dbReference>
<keyword evidence="2" id="KW-1185">Reference proteome</keyword>
<dbReference type="InterPro" id="IPR038595">
    <property type="entry name" value="LOR_sf"/>
</dbReference>
<comment type="similarity">
    <text evidence="1">Belongs to the LOR family.</text>
</comment>
<dbReference type="KEGG" id="soe:110790902"/>
<reference evidence="2" key="1">
    <citation type="journal article" date="2021" name="Nat. Commun.">
        <title>Genomic analyses provide insights into spinach domestication and the genetic basis of agronomic traits.</title>
        <authorList>
            <person name="Cai X."/>
            <person name="Sun X."/>
            <person name="Xu C."/>
            <person name="Sun H."/>
            <person name="Wang X."/>
            <person name="Ge C."/>
            <person name="Zhang Z."/>
            <person name="Wang Q."/>
            <person name="Fei Z."/>
            <person name="Jiao C."/>
            <person name="Wang Q."/>
        </authorList>
    </citation>
    <scope>NUCLEOTIDE SEQUENCE [LARGE SCALE GENOMIC DNA]</scope>
    <source>
        <strain evidence="2">cv. Varoflay</strain>
    </source>
</reference>
<dbReference type="Pfam" id="PF04525">
    <property type="entry name" value="LOR"/>
    <property type="match status" value="1"/>
</dbReference>
<gene>
    <name evidence="3" type="primary">LOC110790902</name>
</gene>
<dbReference type="InterPro" id="IPR007612">
    <property type="entry name" value="LOR"/>
</dbReference>
<dbReference type="InterPro" id="IPR025659">
    <property type="entry name" value="Tubby-like_C"/>
</dbReference>
<evidence type="ECO:0000313" key="3">
    <source>
        <dbReference type="RefSeq" id="XP_021851349.2"/>
    </source>
</evidence>
<proteinExistence type="inferred from homology"/>
<organism evidence="2 3">
    <name type="scientific">Spinacia oleracea</name>
    <name type="common">Spinach</name>
    <dbReference type="NCBI Taxonomy" id="3562"/>
    <lineage>
        <taxon>Eukaryota</taxon>
        <taxon>Viridiplantae</taxon>
        <taxon>Streptophyta</taxon>
        <taxon>Embryophyta</taxon>
        <taxon>Tracheophyta</taxon>
        <taxon>Spermatophyta</taxon>
        <taxon>Magnoliopsida</taxon>
        <taxon>eudicotyledons</taxon>
        <taxon>Gunneridae</taxon>
        <taxon>Pentapetalae</taxon>
        <taxon>Caryophyllales</taxon>
        <taxon>Chenopodiaceae</taxon>
        <taxon>Chenopodioideae</taxon>
        <taxon>Anserineae</taxon>
        <taxon>Spinacia</taxon>
    </lineage>
</organism>
<dbReference type="RefSeq" id="XP_021851349.2">
    <property type="nucleotide sequence ID" value="XM_021995657.2"/>
</dbReference>
<name>A0A9R0JY41_SPIOL</name>
<sequence length="201" mass="22708">MTNLILSSEERESSEVVVEAHQGIPQIPIDLFVKKNRKGVRFSDAFGNLIFKVADAPSLLPVLDHALRGRVLLDSSGNPLVTIFRFPDGSWKGFKGDGCEELFFKVEQKLNSFNKIELSVTLAGENGANLNFAMRGCVFWRTCTIYQDKFIVAQTNLMYKLGFRKHFVGRSKFRVTVFPGFSDYNFLASLVLVFLDGRKQL</sequence>
<dbReference type="GeneID" id="110790902"/>
<evidence type="ECO:0000256" key="1">
    <source>
        <dbReference type="ARBA" id="ARBA00005437"/>
    </source>
</evidence>
<dbReference type="Proteomes" id="UP000813463">
    <property type="component" value="Chromosome 6"/>
</dbReference>
<evidence type="ECO:0000313" key="2">
    <source>
        <dbReference type="Proteomes" id="UP000813463"/>
    </source>
</evidence>
<accession>A0A9R0JY41</accession>
<dbReference type="PANTHER" id="PTHR31087:SF85">
    <property type="entry name" value="PROTEIN LURP-ONE-RELATED 7"/>
    <property type="match status" value="1"/>
</dbReference>
<protein>
    <submittedName>
        <fullName evidence="3">Protein LURP-one-related 7</fullName>
    </submittedName>
</protein>
<dbReference type="PANTHER" id="PTHR31087">
    <property type="match status" value="1"/>
</dbReference>